<dbReference type="Proteomes" id="UP000228934">
    <property type="component" value="Unassembled WGS sequence"/>
</dbReference>
<evidence type="ECO:0000313" key="2">
    <source>
        <dbReference type="Proteomes" id="UP000228934"/>
    </source>
</evidence>
<organism evidence="1 2">
    <name type="scientific">Aquarana catesbeiana</name>
    <name type="common">American bullfrog</name>
    <name type="synonym">Rana catesbeiana</name>
    <dbReference type="NCBI Taxonomy" id="8400"/>
    <lineage>
        <taxon>Eukaryota</taxon>
        <taxon>Metazoa</taxon>
        <taxon>Chordata</taxon>
        <taxon>Craniata</taxon>
        <taxon>Vertebrata</taxon>
        <taxon>Euteleostomi</taxon>
        <taxon>Amphibia</taxon>
        <taxon>Batrachia</taxon>
        <taxon>Anura</taxon>
        <taxon>Neobatrachia</taxon>
        <taxon>Ranoidea</taxon>
        <taxon>Ranidae</taxon>
        <taxon>Aquarana</taxon>
    </lineage>
</organism>
<dbReference type="EMBL" id="KZ060590">
    <property type="protein sequence ID" value="PIO12080.1"/>
    <property type="molecule type" value="Genomic_DNA"/>
</dbReference>
<protein>
    <submittedName>
        <fullName evidence="1">Uncharacterized protein</fullName>
    </submittedName>
</protein>
<sequence>MLFQFDSYCNLHRLVYLSVVITNSNLPLQFFQSLKLLFGSQRLLCLTVSSSHFTYVEDTLMGSQFKETIQPLCADSNIHFGGGKRCRAIPISVLNSAER</sequence>
<proteinExistence type="predicted"/>
<accession>A0A2G9Q927</accession>
<reference evidence="2" key="1">
    <citation type="journal article" date="2017" name="Nat. Commun.">
        <title>The North American bullfrog draft genome provides insight into hormonal regulation of long noncoding RNA.</title>
        <authorList>
            <person name="Hammond S.A."/>
            <person name="Warren R.L."/>
            <person name="Vandervalk B.P."/>
            <person name="Kucuk E."/>
            <person name="Khan H."/>
            <person name="Gibb E.A."/>
            <person name="Pandoh P."/>
            <person name="Kirk H."/>
            <person name="Zhao Y."/>
            <person name="Jones M."/>
            <person name="Mungall A.J."/>
            <person name="Coope R."/>
            <person name="Pleasance S."/>
            <person name="Moore R.A."/>
            <person name="Holt R.A."/>
            <person name="Round J.M."/>
            <person name="Ohora S."/>
            <person name="Walle B.V."/>
            <person name="Veldhoen N."/>
            <person name="Helbing C.C."/>
            <person name="Birol I."/>
        </authorList>
    </citation>
    <scope>NUCLEOTIDE SEQUENCE [LARGE SCALE GENOMIC DNA]</scope>
</reference>
<name>A0A2G9Q927_AQUCT</name>
<keyword evidence="2" id="KW-1185">Reference proteome</keyword>
<dbReference type="AlphaFoldDB" id="A0A2G9Q927"/>
<evidence type="ECO:0000313" key="1">
    <source>
        <dbReference type="EMBL" id="PIO12080.1"/>
    </source>
</evidence>
<gene>
    <name evidence="1" type="ORF">AB205_0019110</name>
</gene>